<dbReference type="GO" id="GO:0008270">
    <property type="term" value="F:zinc ion binding"/>
    <property type="evidence" value="ECO:0007669"/>
    <property type="project" value="InterPro"/>
</dbReference>
<evidence type="ECO:0000256" key="3">
    <source>
        <dbReference type="ARBA" id="ARBA00023015"/>
    </source>
</evidence>
<feature type="compositionally biased region" description="Low complexity" evidence="7">
    <location>
        <begin position="346"/>
        <end position="357"/>
    </location>
</feature>
<feature type="compositionally biased region" description="Low complexity" evidence="7">
    <location>
        <begin position="71"/>
        <end position="90"/>
    </location>
</feature>
<proteinExistence type="predicted"/>
<dbReference type="EMBL" id="MU006216">
    <property type="protein sequence ID" value="KAF2833768.1"/>
    <property type="molecule type" value="Genomic_DNA"/>
</dbReference>
<keyword evidence="3" id="KW-0805">Transcription regulation</keyword>
<dbReference type="GO" id="GO:0003677">
    <property type="term" value="F:DNA binding"/>
    <property type="evidence" value="ECO:0007669"/>
    <property type="project" value="UniProtKB-KW"/>
</dbReference>
<evidence type="ECO:0000256" key="1">
    <source>
        <dbReference type="ARBA" id="ARBA00022723"/>
    </source>
</evidence>
<evidence type="ECO:0000313" key="10">
    <source>
        <dbReference type="Proteomes" id="UP000799424"/>
    </source>
</evidence>
<feature type="domain" description="Zn(2)-C6 fungal-type" evidence="8">
    <location>
        <begin position="202"/>
        <end position="249"/>
    </location>
</feature>
<feature type="region of interest" description="Disordered" evidence="7">
    <location>
        <begin position="284"/>
        <end position="382"/>
    </location>
</feature>
<dbReference type="PANTHER" id="PTHR36206">
    <property type="entry name" value="ASPERCRYPTIN BIOSYNTHESIS CLUSTER-SPECIFIC TRANSCRIPTION REGULATOR ATNN-RELATED"/>
    <property type="match status" value="1"/>
</dbReference>
<dbReference type="AlphaFoldDB" id="A0A6A7AMC6"/>
<dbReference type="CDD" id="cd00067">
    <property type="entry name" value="GAL4"/>
    <property type="match status" value="1"/>
</dbReference>
<feature type="non-terminal residue" evidence="9">
    <location>
        <position position="382"/>
    </location>
</feature>
<evidence type="ECO:0000313" key="9">
    <source>
        <dbReference type="EMBL" id="KAF2833768.1"/>
    </source>
</evidence>
<gene>
    <name evidence="9" type="ORF">CC86DRAFT_415746</name>
</gene>
<evidence type="ECO:0000256" key="4">
    <source>
        <dbReference type="ARBA" id="ARBA00023125"/>
    </source>
</evidence>
<dbReference type="GO" id="GO:0000981">
    <property type="term" value="F:DNA-binding transcription factor activity, RNA polymerase II-specific"/>
    <property type="evidence" value="ECO:0007669"/>
    <property type="project" value="InterPro"/>
</dbReference>
<sequence length="382" mass="42011">MSAILHLPVLNTQSAYMLKEKNAEAFAPAFTAVNGRASPPSPRSLTLSNGMGSRQSPKHHLEQEASENEYRSGSTSSSSDASSEHSSPTSPDNKRRRSASPPEALPTARAMEAPQHRPLPSLDRSTQHERRWTAEPQSHNSYREPRDPRPMEPIHGSMPPMATPHAPPREVNGTAEPSSMHDVNRAGVQHIDAKKRKRQFANRTKTGCGTCRRRKKKCDEMKPECIAGNNCTRGGFVCEGYASKVPWPKNGLTVKPPPPLQAKEHMHDPTAAYPRCPGCNQIHIPHCEPARSNSQPYPDARTQNGSEGARARPIVVEEQERKPPAPGNWNGSGWSEPSRVSYPEHAAPAPAQYSQPPVHTNHDRTASRDHHMPQPQAPPPPP</sequence>
<evidence type="ECO:0000259" key="8">
    <source>
        <dbReference type="SMART" id="SM00066"/>
    </source>
</evidence>
<feature type="compositionally biased region" description="Basic and acidic residues" evidence="7">
    <location>
        <begin position="141"/>
        <end position="152"/>
    </location>
</feature>
<dbReference type="OrthoDB" id="25818at2759"/>
<keyword evidence="2" id="KW-0862">Zinc</keyword>
<keyword evidence="4" id="KW-0238">DNA-binding</keyword>
<feature type="compositionally biased region" description="Basic and acidic residues" evidence="7">
    <location>
        <begin position="360"/>
        <end position="372"/>
    </location>
</feature>
<keyword evidence="5" id="KW-0804">Transcription</keyword>
<dbReference type="PANTHER" id="PTHR36206:SF12">
    <property type="entry name" value="ASPERCRYPTIN BIOSYNTHESIS CLUSTER-SPECIFIC TRANSCRIPTION REGULATOR ATNN-RELATED"/>
    <property type="match status" value="1"/>
</dbReference>
<evidence type="ECO:0000256" key="6">
    <source>
        <dbReference type="ARBA" id="ARBA00023242"/>
    </source>
</evidence>
<protein>
    <recommendedName>
        <fullName evidence="8">Zn(2)-C6 fungal-type domain-containing protein</fullName>
    </recommendedName>
</protein>
<feature type="compositionally biased region" description="Polar residues" evidence="7">
    <location>
        <begin position="291"/>
        <end position="306"/>
    </location>
</feature>
<dbReference type="InterPro" id="IPR036864">
    <property type="entry name" value="Zn2-C6_fun-type_DNA-bd_sf"/>
</dbReference>
<dbReference type="SUPFAM" id="SSF57701">
    <property type="entry name" value="Zn2/Cys6 DNA-binding domain"/>
    <property type="match status" value="1"/>
</dbReference>
<evidence type="ECO:0000256" key="7">
    <source>
        <dbReference type="SAM" id="MobiDB-lite"/>
    </source>
</evidence>
<feature type="compositionally biased region" description="Polar residues" evidence="7">
    <location>
        <begin position="43"/>
        <end position="55"/>
    </location>
</feature>
<accession>A0A6A7AMC6</accession>
<dbReference type="InterPro" id="IPR052360">
    <property type="entry name" value="Transcr_Regulatory_Proteins"/>
</dbReference>
<evidence type="ECO:0000256" key="2">
    <source>
        <dbReference type="ARBA" id="ARBA00022833"/>
    </source>
</evidence>
<feature type="region of interest" description="Disordered" evidence="7">
    <location>
        <begin position="31"/>
        <end position="181"/>
    </location>
</feature>
<dbReference type="Pfam" id="PF00172">
    <property type="entry name" value="Zn_clus"/>
    <property type="match status" value="1"/>
</dbReference>
<keyword evidence="1" id="KW-0479">Metal-binding</keyword>
<evidence type="ECO:0000256" key="5">
    <source>
        <dbReference type="ARBA" id="ARBA00023163"/>
    </source>
</evidence>
<organism evidence="9 10">
    <name type="scientific">Ophiobolus disseminans</name>
    <dbReference type="NCBI Taxonomy" id="1469910"/>
    <lineage>
        <taxon>Eukaryota</taxon>
        <taxon>Fungi</taxon>
        <taxon>Dikarya</taxon>
        <taxon>Ascomycota</taxon>
        <taxon>Pezizomycotina</taxon>
        <taxon>Dothideomycetes</taxon>
        <taxon>Pleosporomycetidae</taxon>
        <taxon>Pleosporales</taxon>
        <taxon>Pleosporineae</taxon>
        <taxon>Phaeosphaeriaceae</taxon>
        <taxon>Ophiobolus</taxon>
    </lineage>
</organism>
<keyword evidence="6" id="KW-0539">Nucleus</keyword>
<dbReference type="InterPro" id="IPR001138">
    <property type="entry name" value="Zn2Cys6_DnaBD"/>
</dbReference>
<dbReference type="Proteomes" id="UP000799424">
    <property type="component" value="Unassembled WGS sequence"/>
</dbReference>
<reference evidence="9" key="1">
    <citation type="journal article" date="2020" name="Stud. Mycol.">
        <title>101 Dothideomycetes genomes: a test case for predicting lifestyles and emergence of pathogens.</title>
        <authorList>
            <person name="Haridas S."/>
            <person name="Albert R."/>
            <person name="Binder M."/>
            <person name="Bloem J."/>
            <person name="Labutti K."/>
            <person name="Salamov A."/>
            <person name="Andreopoulos B."/>
            <person name="Baker S."/>
            <person name="Barry K."/>
            <person name="Bills G."/>
            <person name="Bluhm B."/>
            <person name="Cannon C."/>
            <person name="Castanera R."/>
            <person name="Culley D."/>
            <person name="Daum C."/>
            <person name="Ezra D."/>
            <person name="Gonzalez J."/>
            <person name="Henrissat B."/>
            <person name="Kuo A."/>
            <person name="Liang C."/>
            <person name="Lipzen A."/>
            <person name="Lutzoni F."/>
            <person name="Magnuson J."/>
            <person name="Mondo S."/>
            <person name="Nolan M."/>
            <person name="Ohm R."/>
            <person name="Pangilinan J."/>
            <person name="Park H.-J."/>
            <person name="Ramirez L."/>
            <person name="Alfaro M."/>
            <person name="Sun H."/>
            <person name="Tritt A."/>
            <person name="Yoshinaga Y."/>
            <person name="Zwiers L.-H."/>
            <person name="Turgeon B."/>
            <person name="Goodwin S."/>
            <person name="Spatafora J."/>
            <person name="Crous P."/>
            <person name="Grigoriev I."/>
        </authorList>
    </citation>
    <scope>NUCLEOTIDE SEQUENCE</scope>
    <source>
        <strain evidence="9">CBS 113818</strain>
    </source>
</reference>
<keyword evidence="10" id="KW-1185">Reference proteome</keyword>
<dbReference type="SMART" id="SM00066">
    <property type="entry name" value="GAL4"/>
    <property type="match status" value="1"/>
</dbReference>
<name>A0A6A7AMC6_9PLEO</name>
<dbReference type="Gene3D" id="4.10.240.10">
    <property type="entry name" value="Zn(2)-C6 fungal-type DNA-binding domain"/>
    <property type="match status" value="1"/>
</dbReference>